<keyword evidence="2" id="KW-1185">Reference proteome</keyword>
<dbReference type="Proteomes" id="UP000601435">
    <property type="component" value="Unassembled WGS sequence"/>
</dbReference>
<dbReference type="AlphaFoldDB" id="A0A812J5V3"/>
<evidence type="ECO:0000313" key="2">
    <source>
        <dbReference type="Proteomes" id="UP000601435"/>
    </source>
</evidence>
<reference evidence="1" key="1">
    <citation type="submission" date="2021-02" db="EMBL/GenBank/DDBJ databases">
        <authorList>
            <person name="Dougan E. K."/>
            <person name="Rhodes N."/>
            <person name="Thang M."/>
            <person name="Chan C."/>
        </authorList>
    </citation>
    <scope>NUCLEOTIDE SEQUENCE</scope>
</reference>
<gene>
    <name evidence="1" type="ORF">SNEC2469_LOCUS1526</name>
</gene>
<organism evidence="1 2">
    <name type="scientific">Symbiodinium necroappetens</name>
    <dbReference type="NCBI Taxonomy" id="1628268"/>
    <lineage>
        <taxon>Eukaryota</taxon>
        <taxon>Sar</taxon>
        <taxon>Alveolata</taxon>
        <taxon>Dinophyceae</taxon>
        <taxon>Suessiales</taxon>
        <taxon>Symbiodiniaceae</taxon>
        <taxon>Symbiodinium</taxon>
    </lineage>
</organism>
<protein>
    <submittedName>
        <fullName evidence="1">Uncharacterized protein</fullName>
    </submittedName>
</protein>
<comment type="caution">
    <text evidence="1">The sequence shown here is derived from an EMBL/GenBank/DDBJ whole genome shotgun (WGS) entry which is preliminary data.</text>
</comment>
<accession>A0A812J5V3</accession>
<sequence length="334" mass="36408">MESSASTNWEEFCCAASGRPLFYPVVTLEGIPYCFWVLFEMFLKAEGSPKCVVTGEPIAFFPYVCVALHHYMLETYKSDLKGRKSIEESILARYGMNVPMVTESPEEEGDEGFMEEFSCAVSGELAYEPCCLSSGTIVSARNIPRGGFKKDPNRLIACALHGQAPKPSKVLALMIRTKFPSEYKAAETKANSSGVEMIQQPVFREFAVDAQVHFGLGCDGCGLWPIRGPAYEDVDIRSSVGFHVCSLLSTPVVSCSDAFRVSCGGASALQCAVAFEACCFVVKVFVCVCVRARDTNEDVGQVIIRCLLGPGRGWGPIAAGATTQQQQDPQHWHD</sequence>
<name>A0A812J5V3_9DINO</name>
<dbReference type="OrthoDB" id="6270329at2759"/>
<evidence type="ECO:0000313" key="1">
    <source>
        <dbReference type="EMBL" id="CAE7200223.1"/>
    </source>
</evidence>
<dbReference type="SUPFAM" id="SSF57850">
    <property type="entry name" value="RING/U-box"/>
    <property type="match status" value="1"/>
</dbReference>
<dbReference type="EMBL" id="CAJNJA010005862">
    <property type="protein sequence ID" value="CAE7200223.1"/>
    <property type="molecule type" value="Genomic_DNA"/>
</dbReference>
<proteinExistence type="predicted"/>